<dbReference type="GO" id="GO:0031941">
    <property type="term" value="C:filamentous actin"/>
    <property type="evidence" value="ECO:0007669"/>
    <property type="project" value="TreeGrafter"/>
</dbReference>
<dbReference type="GO" id="GO:0030018">
    <property type="term" value="C:Z disc"/>
    <property type="evidence" value="ECO:0007669"/>
    <property type="project" value="TreeGrafter"/>
</dbReference>
<dbReference type="InterPro" id="IPR050604">
    <property type="entry name" value="PDZ-LIM_domain"/>
</dbReference>
<reference evidence="7" key="2">
    <citation type="submission" date="2020-05" db="UniProtKB">
        <authorList>
            <consortium name="EnsemblMetazoa"/>
        </authorList>
    </citation>
    <scope>IDENTIFICATION</scope>
</reference>
<evidence type="ECO:0000256" key="3">
    <source>
        <dbReference type="ARBA" id="ARBA00023038"/>
    </source>
</evidence>
<dbReference type="GO" id="GO:0051371">
    <property type="term" value="F:muscle alpha-actinin binding"/>
    <property type="evidence" value="ECO:0007669"/>
    <property type="project" value="TreeGrafter"/>
</dbReference>
<protein>
    <submittedName>
        <fullName evidence="6">AGAP000755-PA-like protein</fullName>
    </submittedName>
</protein>
<evidence type="ECO:0000256" key="4">
    <source>
        <dbReference type="PROSITE-ProRule" id="PRU00125"/>
    </source>
</evidence>
<dbReference type="PANTHER" id="PTHR24214">
    <property type="entry name" value="PDZ AND LIM DOMAIN PROTEIN ZASP"/>
    <property type="match status" value="1"/>
</dbReference>
<evidence type="ECO:0000256" key="2">
    <source>
        <dbReference type="ARBA" id="ARBA00022833"/>
    </source>
</evidence>
<feature type="domain" description="LIM zinc-binding" evidence="5">
    <location>
        <begin position="219"/>
        <end position="275"/>
    </location>
</feature>
<feature type="domain" description="LIM zinc-binding" evidence="5">
    <location>
        <begin position="1"/>
        <end position="47"/>
    </location>
</feature>
<dbReference type="GO" id="GO:0003779">
    <property type="term" value="F:actin binding"/>
    <property type="evidence" value="ECO:0007669"/>
    <property type="project" value="TreeGrafter"/>
</dbReference>
<dbReference type="Pfam" id="PF00412">
    <property type="entry name" value="LIM"/>
    <property type="match status" value="3"/>
</dbReference>
<dbReference type="AlphaFoldDB" id="A0A084VQJ1"/>
<proteinExistence type="predicted"/>
<dbReference type="OrthoDB" id="1112565at2759"/>
<dbReference type="VEuPathDB" id="VectorBase:ASIS015007"/>
<dbReference type="PANTHER" id="PTHR24214:SF62">
    <property type="entry name" value="LEUPAXIN"/>
    <property type="match status" value="1"/>
</dbReference>
<reference evidence="6 8" key="1">
    <citation type="journal article" date="2014" name="BMC Genomics">
        <title>Genome sequence of Anopheles sinensis provides insight into genetics basis of mosquito competence for malaria parasites.</title>
        <authorList>
            <person name="Zhou D."/>
            <person name="Zhang D."/>
            <person name="Ding G."/>
            <person name="Shi L."/>
            <person name="Hou Q."/>
            <person name="Ye Y."/>
            <person name="Xu Y."/>
            <person name="Zhou H."/>
            <person name="Xiong C."/>
            <person name="Li S."/>
            <person name="Yu J."/>
            <person name="Hong S."/>
            <person name="Yu X."/>
            <person name="Zou P."/>
            <person name="Chen C."/>
            <person name="Chang X."/>
            <person name="Wang W."/>
            <person name="Lv Y."/>
            <person name="Sun Y."/>
            <person name="Ma L."/>
            <person name="Shen B."/>
            <person name="Zhu C."/>
        </authorList>
    </citation>
    <scope>NUCLEOTIDE SEQUENCE [LARGE SCALE GENOMIC DNA]</scope>
</reference>
<dbReference type="EMBL" id="ATLV01015218">
    <property type="status" value="NOT_ANNOTATED_CDS"/>
    <property type="molecule type" value="Genomic_DNA"/>
</dbReference>
<dbReference type="GO" id="GO:0007507">
    <property type="term" value="P:heart development"/>
    <property type="evidence" value="ECO:0007669"/>
    <property type="project" value="TreeGrafter"/>
</dbReference>
<dbReference type="EMBL" id="ATLV01015217">
    <property type="status" value="NOT_ANNOTATED_CDS"/>
    <property type="molecule type" value="Genomic_DNA"/>
</dbReference>
<keyword evidence="3 4" id="KW-0440">LIM domain</keyword>
<dbReference type="InterPro" id="IPR001781">
    <property type="entry name" value="Znf_LIM"/>
</dbReference>
<gene>
    <name evidence="6" type="ORF">ZHAS_00007613</name>
</gene>
<dbReference type="GO" id="GO:0005912">
    <property type="term" value="C:adherens junction"/>
    <property type="evidence" value="ECO:0007669"/>
    <property type="project" value="TreeGrafter"/>
</dbReference>
<dbReference type="SMART" id="SM00132">
    <property type="entry name" value="LIM"/>
    <property type="match status" value="3"/>
</dbReference>
<dbReference type="EMBL" id="KE525003">
    <property type="protein sequence ID" value="KFB40235.1"/>
    <property type="molecule type" value="Genomic_DNA"/>
</dbReference>
<keyword evidence="2 4" id="KW-0862">Zinc</keyword>
<sequence>MLEALGKSWHPEHFTCKECKKRIAENKFHESEGLPVCGKCFESKIQAICAACRKLVTEVNMVGKCSAYRNTTVYCASFCMADTPHFASASLSTARRLRFLWESSFGVSSGSSLPCIQGNAIYRPASDGIIFESSPSPLRETVPRDDFHSGHKVTIVIITLTHHHRLLLPVKVVKAMGKTWHQDHFICGGPCKQQLSGKTFFERNGKPYCTADYERLYAPKCAGCKKPIAEKALSALEGKWHKECFKCKLCKEPIGVDAKFRADKDKQPMCEKCGI</sequence>
<dbReference type="GO" id="GO:0046872">
    <property type="term" value="F:metal ion binding"/>
    <property type="evidence" value="ECO:0007669"/>
    <property type="project" value="UniProtKB-KW"/>
</dbReference>
<dbReference type="STRING" id="74873.A0A084VQJ1"/>
<dbReference type="GO" id="GO:0030036">
    <property type="term" value="P:actin cytoskeleton organization"/>
    <property type="evidence" value="ECO:0007669"/>
    <property type="project" value="TreeGrafter"/>
</dbReference>
<dbReference type="GO" id="GO:0061061">
    <property type="term" value="P:muscle structure development"/>
    <property type="evidence" value="ECO:0007669"/>
    <property type="project" value="TreeGrafter"/>
</dbReference>
<evidence type="ECO:0000313" key="8">
    <source>
        <dbReference type="Proteomes" id="UP000030765"/>
    </source>
</evidence>
<keyword evidence="8" id="KW-1185">Reference proteome</keyword>
<dbReference type="Proteomes" id="UP000030765">
    <property type="component" value="Unassembled WGS sequence"/>
</dbReference>
<dbReference type="SUPFAM" id="SSF57716">
    <property type="entry name" value="Glucocorticoid receptor-like (DNA-binding domain)"/>
    <property type="match status" value="2"/>
</dbReference>
<evidence type="ECO:0000256" key="1">
    <source>
        <dbReference type="ARBA" id="ARBA00022723"/>
    </source>
</evidence>
<dbReference type="GO" id="GO:0001725">
    <property type="term" value="C:stress fiber"/>
    <property type="evidence" value="ECO:0007669"/>
    <property type="project" value="TreeGrafter"/>
</dbReference>
<dbReference type="PROSITE" id="PS50023">
    <property type="entry name" value="LIM_DOMAIN_2"/>
    <property type="match status" value="2"/>
</dbReference>
<accession>A0A084VQJ1</accession>
<dbReference type="PROSITE" id="PS00478">
    <property type="entry name" value="LIM_DOMAIN_1"/>
    <property type="match status" value="1"/>
</dbReference>
<dbReference type="OMA" id="HEVFHAY"/>
<name>A0A084VQJ1_ANOSI</name>
<evidence type="ECO:0000313" key="6">
    <source>
        <dbReference type="EMBL" id="KFB40235.1"/>
    </source>
</evidence>
<keyword evidence="1 4" id="KW-0479">Metal-binding</keyword>
<dbReference type="VEuPathDB" id="VectorBase:ASIC007613"/>
<evidence type="ECO:0000313" key="7">
    <source>
        <dbReference type="EnsemblMetazoa" id="ASIC007613-PA"/>
    </source>
</evidence>
<dbReference type="Gene3D" id="2.10.110.10">
    <property type="entry name" value="Cysteine Rich Protein"/>
    <property type="match status" value="3"/>
</dbReference>
<evidence type="ECO:0000259" key="5">
    <source>
        <dbReference type="PROSITE" id="PS50023"/>
    </source>
</evidence>
<dbReference type="EnsemblMetazoa" id="ASIC007613-RA">
    <property type="protein sequence ID" value="ASIC007613-PA"/>
    <property type="gene ID" value="ASIC007613"/>
</dbReference>
<organism evidence="6">
    <name type="scientific">Anopheles sinensis</name>
    <name type="common">Mosquito</name>
    <dbReference type="NCBI Taxonomy" id="74873"/>
    <lineage>
        <taxon>Eukaryota</taxon>
        <taxon>Metazoa</taxon>
        <taxon>Ecdysozoa</taxon>
        <taxon>Arthropoda</taxon>
        <taxon>Hexapoda</taxon>
        <taxon>Insecta</taxon>
        <taxon>Pterygota</taxon>
        <taxon>Neoptera</taxon>
        <taxon>Endopterygota</taxon>
        <taxon>Diptera</taxon>
        <taxon>Nematocera</taxon>
        <taxon>Culicoidea</taxon>
        <taxon>Culicidae</taxon>
        <taxon>Anophelinae</taxon>
        <taxon>Anopheles</taxon>
    </lineage>
</organism>